<evidence type="ECO:0000313" key="1">
    <source>
        <dbReference type="EMBL" id="EAU87278.1"/>
    </source>
</evidence>
<proteinExistence type="predicted"/>
<comment type="caution">
    <text evidence="1">The sequence shown here is derived from an EMBL/GenBank/DDBJ whole genome shotgun (WGS) entry which is preliminary data.</text>
</comment>
<dbReference type="Proteomes" id="UP000001861">
    <property type="component" value="Unassembled WGS sequence"/>
</dbReference>
<accession>A8NKV5</accession>
<dbReference type="GeneID" id="6011071"/>
<keyword evidence="2" id="KW-1185">Reference proteome</keyword>
<evidence type="ECO:0000313" key="2">
    <source>
        <dbReference type="Proteomes" id="UP000001861"/>
    </source>
</evidence>
<reference evidence="1 2" key="1">
    <citation type="journal article" date="2010" name="Proc. Natl. Acad. Sci. U.S.A.">
        <title>Insights into evolution of multicellular fungi from the assembled chromosomes of the mushroom Coprinopsis cinerea (Coprinus cinereus).</title>
        <authorList>
            <person name="Stajich J.E."/>
            <person name="Wilke S.K."/>
            <person name="Ahren D."/>
            <person name="Au C.H."/>
            <person name="Birren B.W."/>
            <person name="Borodovsky M."/>
            <person name="Burns C."/>
            <person name="Canback B."/>
            <person name="Casselton L.A."/>
            <person name="Cheng C.K."/>
            <person name="Deng J."/>
            <person name="Dietrich F.S."/>
            <person name="Fargo D.C."/>
            <person name="Farman M.L."/>
            <person name="Gathman A.C."/>
            <person name="Goldberg J."/>
            <person name="Guigo R."/>
            <person name="Hoegger P.J."/>
            <person name="Hooker J.B."/>
            <person name="Huggins A."/>
            <person name="James T.Y."/>
            <person name="Kamada T."/>
            <person name="Kilaru S."/>
            <person name="Kodira C."/>
            <person name="Kues U."/>
            <person name="Kupfer D."/>
            <person name="Kwan H.S."/>
            <person name="Lomsadze A."/>
            <person name="Li W."/>
            <person name="Lilly W.W."/>
            <person name="Ma L.J."/>
            <person name="Mackey A.J."/>
            <person name="Manning G."/>
            <person name="Martin F."/>
            <person name="Muraguchi H."/>
            <person name="Natvig D.O."/>
            <person name="Palmerini H."/>
            <person name="Ramesh M.A."/>
            <person name="Rehmeyer C.J."/>
            <person name="Roe B.A."/>
            <person name="Shenoy N."/>
            <person name="Stanke M."/>
            <person name="Ter-Hovhannisyan V."/>
            <person name="Tunlid A."/>
            <person name="Velagapudi R."/>
            <person name="Vision T.J."/>
            <person name="Zeng Q."/>
            <person name="Zolan M.E."/>
            <person name="Pukkila P.J."/>
        </authorList>
    </citation>
    <scope>NUCLEOTIDE SEQUENCE [LARGE SCALE GENOMIC DNA]</scope>
    <source>
        <strain evidence="2">Okayama-7 / 130 / ATCC MYA-4618 / FGSC 9003</strain>
    </source>
</reference>
<name>A8NKV5_COPC7</name>
<dbReference type="InParanoid" id="A8NKV5"/>
<gene>
    <name evidence="1" type="ORF">CC1G_10872</name>
</gene>
<sequence length="165" mass="18533">MSLVMPTLVSEHSDPEMYVFEPRNPTEIVSDAPGNIFNTVLYPMGQTIPIFHIGGGPSFVSLMDVSDPPNPLPVALIELSGTRWGGRRDASIIAEFIEWDMQLSSPSVDLYQFERDVTNPGDVSDRETLIHYSTWWARELEHRNSPICHPRIASSRRHVAEGTTK</sequence>
<dbReference type="EMBL" id="AACS02000010">
    <property type="protein sequence ID" value="EAU87278.1"/>
    <property type="molecule type" value="Genomic_DNA"/>
</dbReference>
<dbReference type="AlphaFoldDB" id="A8NKV5"/>
<dbReference type="RefSeq" id="XP_001834554.1">
    <property type="nucleotide sequence ID" value="XM_001834502.1"/>
</dbReference>
<protein>
    <submittedName>
        <fullName evidence="1">Uncharacterized protein</fullName>
    </submittedName>
</protein>
<dbReference type="KEGG" id="cci:CC1G_10872"/>
<organism evidence="1 2">
    <name type="scientific">Coprinopsis cinerea (strain Okayama-7 / 130 / ATCC MYA-4618 / FGSC 9003)</name>
    <name type="common">Inky cap fungus</name>
    <name type="synonym">Hormographiella aspergillata</name>
    <dbReference type="NCBI Taxonomy" id="240176"/>
    <lineage>
        <taxon>Eukaryota</taxon>
        <taxon>Fungi</taxon>
        <taxon>Dikarya</taxon>
        <taxon>Basidiomycota</taxon>
        <taxon>Agaricomycotina</taxon>
        <taxon>Agaricomycetes</taxon>
        <taxon>Agaricomycetidae</taxon>
        <taxon>Agaricales</taxon>
        <taxon>Agaricineae</taxon>
        <taxon>Psathyrellaceae</taxon>
        <taxon>Coprinopsis</taxon>
    </lineage>
</organism>
<dbReference type="VEuPathDB" id="FungiDB:CC1G_10872"/>